<organism evidence="1 2">
    <name type="scientific">Candidatus Saccharicenans subterraneus</name>
    <dbReference type="NCBI Taxonomy" id="2508984"/>
    <lineage>
        <taxon>Bacteria</taxon>
        <taxon>Candidatus Aminicenantota</taxon>
        <taxon>Candidatus Aminicenantia</taxon>
        <taxon>Candidatus Aminicenantales</taxon>
        <taxon>Candidatus Saccharicenantaceae</taxon>
        <taxon>Candidatus Saccharicenans</taxon>
    </lineage>
</organism>
<dbReference type="EMBL" id="QUAH01000004">
    <property type="protein sequence ID" value="RFT16269.1"/>
    <property type="molecule type" value="Genomic_DNA"/>
</dbReference>
<evidence type="ECO:0000313" key="1">
    <source>
        <dbReference type="EMBL" id="RFT16269.1"/>
    </source>
</evidence>
<sequence length="65" mass="6994">MNTCSYIGKSSLPVRRSWPKPANSWPSSGRNLKNFMTGASGAAANYIIDKAGIRPASVIIEGKIR</sequence>
<accession>A0A3E2BNF4</accession>
<gene>
    <name evidence="1" type="ORF">OP8BY_1873</name>
</gene>
<protein>
    <submittedName>
        <fullName evidence="1">Uncharacterized protein</fullName>
    </submittedName>
</protein>
<reference evidence="1 2" key="1">
    <citation type="submission" date="2018-08" db="EMBL/GenBank/DDBJ databases">
        <title>Genome analysis of the thermophilic bacterium of the candidate phylum Aminicenantes from deep subsurface aquifer revealed its physiology and ecological role.</title>
        <authorList>
            <person name="Kadnikov V.V."/>
            <person name="Mardanov A.V."/>
            <person name="Beletsky A.V."/>
            <person name="Karnachuk O.V."/>
            <person name="Ravin N.V."/>
        </authorList>
    </citation>
    <scope>NUCLEOTIDE SEQUENCE [LARGE SCALE GENOMIC DNA]</scope>
    <source>
        <strain evidence="1">BY38</strain>
    </source>
</reference>
<dbReference type="AlphaFoldDB" id="A0A3E2BNF4"/>
<comment type="caution">
    <text evidence="1">The sequence shown here is derived from an EMBL/GenBank/DDBJ whole genome shotgun (WGS) entry which is preliminary data.</text>
</comment>
<evidence type="ECO:0000313" key="2">
    <source>
        <dbReference type="Proteomes" id="UP000257323"/>
    </source>
</evidence>
<name>A0A3E2BNF4_9BACT</name>
<proteinExistence type="predicted"/>
<dbReference type="Proteomes" id="UP000257323">
    <property type="component" value="Unassembled WGS sequence"/>
</dbReference>